<dbReference type="PANTHER" id="PTHR11384">
    <property type="entry name" value="ATP-BINDING CASSETTE, SUB-FAMILY D MEMBER"/>
    <property type="match status" value="1"/>
</dbReference>
<protein>
    <submittedName>
        <fullName evidence="1">Uncharacterized protein</fullName>
    </submittedName>
</protein>
<dbReference type="EMBL" id="OZ020100">
    <property type="protein sequence ID" value="CAK9273996.1"/>
    <property type="molecule type" value="Genomic_DNA"/>
</dbReference>
<proteinExistence type="predicted"/>
<evidence type="ECO:0000313" key="2">
    <source>
        <dbReference type="Proteomes" id="UP001497444"/>
    </source>
</evidence>
<reference evidence="1" key="1">
    <citation type="submission" date="2024-02" db="EMBL/GenBank/DDBJ databases">
        <authorList>
            <consortium name="ELIXIR-Norway"/>
            <consortium name="Elixir Norway"/>
        </authorList>
    </citation>
    <scope>NUCLEOTIDE SEQUENCE</scope>
</reference>
<organism evidence="1 2">
    <name type="scientific">Sphagnum jensenii</name>
    <dbReference type="NCBI Taxonomy" id="128206"/>
    <lineage>
        <taxon>Eukaryota</taxon>
        <taxon>Viridiplantae</taxon>
        <taxon>Streptophyta</taxon>
        <taxon>Embryophyta</taxon>
        <taxon>Bryophyta</taxon>
        <taxon>Sphagnophytina</taxon>
        <taxon>Sphagnopsida</taxon>
        <taxon>Sphagnales</taxon>
        <taxon>Sphagnaceae</taxon>
        <taxon>Sphagnum</taxon>
    </lineage>
</organism>
<gene>
    <name evidence="1" type="ORF">CSSPJE1EN1_LOCUS19474</name>
</gene>
<sequence length="101" mass="11253">MLSLGEQQRLGMVVFEYPSTGGLQYFACKHISVIYEVITRVSLANSATSVDVEESLYKRAQALGIAVVTISQRPALIPYHSMELRLIDGEGGWEVRSIRHN</sequence>
<dbReference type="PANTHER" id="PTHR11384:SF56">
    <property type="entry name" value="ABC TRANSPORTER D FAMILY MEMBER 1"/>
    <property type="match status" value="1"/>
</dbReference>
<keyword evidence="2" id="KW-1185">Reference proteome</keyword>
<evidence type="ECO:0000313" key="1">
    <source>
        <dbReference type="EMBL" id="CAK9273996.1"/>
    </source>
</evidence>
<name>A0ABP0X4F8_9BRYO</name>
<dbReference type="InterPro" id="IPR050835">
    <property type="entry name" value="ABC_transporter_sub-D"/>
</dbReference>
<dbReference type="Proteomes" id="UP001497444">
    <property type="component" value="Chromosome 5"/>
</dbReference>
<accession>A0ABP0X4F8</accession>